<organism evidence="1 2">
    <name type="scientific">Filobasidium floriforme</name>
    <dbReference type="NCBI Taxonomy" id="5210"/>
    <lineage>
        <taxon>Eukaryota</taxon>
        <taxon>Fungi</taxon>
        <taxon>Dikarya</taxon>
        <taxon>Basidiomycota</taxon>
        <taxon>Agaricomycotina</taxon>
        <taxon>Tremellomycetes</taxon>
        <taxon>Filobasidiales</taxon>
        <taxon>Filobasidiaceae</taxon>
        <taxon>Filobasidium</taxon>
    </lineage>
</organism>
<gene>
    <name evidence="1" type="ORF">FFLO_04296</name>
</gene>
<evidence type="ECO:0008006" key="3">
    <source>
        <dbReference type="Google" id="ProtNLM"/>
    </source>
</evidence>
<dbReference type="InterPro" id="IPR011009">
    <property type="entry name" value="Kinase-like_dom_sf"/>
</dbReference>
<comment type="caution">
    <text evidence="1">The sequence shown here is derived from an EMBL/GenBank/DDBJ whole genome shotgun (WGS) entry which is preliminary data.</text>
</comment>
<dbReference type="Proteomes" id="UP000812966">
    <property type="component" value="Unassembled WGS sequence"/>
</dbReference>
<protein>
    <recommendedName>
        <fullName evidence="3">Protein kinase domain-containing protein</fullName>
    </recommendedName>
</protein>
<dbReference type="EMBL" id="JABELV010000089">
    <property type="protein sequence ID" value="KAG7531498.1"/>
    <property type="molecule type" value="Genomic_DNA"/>
</dbReference>
<proteinExistence type="predicted"/>
<evidence type="ECO:0000313" key="1">
    <source>
        <dbReference type="EMBL" id="KAG7531498.1"/>
    </source>
</evidence>
<dbReference type="AlphaFoldDB" id="A0A8K0NPZ6"/>
<sequence length="830" mass="93797">MTERSVSACSLPAVTFRHVDVTAADYERDTAAVGRNGISRWTHPLLARRYKSLSGAVPSATDDPPVSRPRISHAVTEGVTLLRHDGESLNDLPIGLNGTDDIASRLRQTMEPRYDSRFLEFRFVDKADPHIAEAVRFVKGQPSKAGCFGGYLQGLETPATENENTPHFQRSLNEIVALLSGHKKIKPMFEIGCRAGLKPNPTIQHYEGHAETVHFQGPRDQEEWYHVYPNVYGLKNNTSARQASVAPHCGELRTVGLHKNNSTHDMQTDSNRESDRAGLRIMQYMSFIAYENPVTGRTCGYTLCGRYLRLYVSDSMSFSTTRLCDLSDPEHAEDIVAIVAFLAGPLQDVLQIYEPPTQTYSVKPPGVGSKPVLYEWVRPSPSQPPWKVLERRVDLWGRRTVAIGGQVRRPGTTKPVESMTIKFTWLPRFLVDYEQNILHHLNMAMKDPQLASKYPHLQEALDIIDPEILTCRPRAVGMLEGCEIITQDAPFAIASKDGFQPTSTTETTQHLVLSAMCTINPHGRRIDDRSELSLKDHLEILNHTFQSLYVAACSNIHYRDINTGNVLYGLLQSEDGQRVIGYLIDYGNARYLDERRIYTRFDGSEPDDLHVQLRLDDARSANLMFLCCQMTRVLEAQQNHRLQAKRLARYRLQEPEEGLDLMIESCERALVEQERELLAIGPHRYIDDLESAIYAHVYQIAQVAKETQARPDERKKNSINRFSDQAIKQKNWERDLHNTVRIIDNTSNAWRFCIQRLAQTIRSCRSDLAGKTNLPAELTDEESQCFKDCLKIIARALAAPTIGSEPVSPLHRSDAAMVRGMSTLRVAVTQ</sequence>
<reference evidence="1" key="1">
    <citation type="submission" date="2020-04" db="EMBL/GenBank/DDBJ databases">
        <title>Analysis of mating type loci in Filobasidium floriforme.</title>
        <authorList>
            <person name="Nowrousian M."/>
        </authorList>
    </citation>
    <scope>NUCLEOTIDE SEQUENCE</scope>
    <source>
        <strain evidence="1">CBS 6242</strain>
    </source>
</reference>
<accession>A0A8K0NPZ6</accession>
<evidence type="ECO:0000313" key="2">
    <source>
        <dbReference type="Proteomes" id="UP000812966"/>
    </source>
</evidence>
<keyword evidence="2" id="KW-1185">Reference proteome</keyword>
<dbReference type="SUPFAM" id="SSF56112">
    <property type="entry name" value="Protein kinase-like (PK-like)"/>
    <property type="match status" value="1"/>
</dbReference>
<name>A0A8K0NPZ6_9TREE</name>